<dbReference type="SUPFAM" id="SSF50341">
    <property type="entry name" value="CheW-like"/>
    <property type="match status" value="1"/>
</dbReference>
<dbReference type="EMBL" id="QWJJ01000012">
    <property type="protein sequence ID" value="RII38023.1"/>
    <property type="molecule type" value="Genomic_DNA"/>
</dbReference>
<gene>
    <name evidence="3" type="ORF">DL237_13845</name>
</gene>
<accession>A0A399IXW4</accession>
<dbReference type="Proteomes" id="UP000265848">
    <property type="component" value="Unassembled WGS sequence"/>
</dbReference>
<dbReference type="InterPro" id="IPR036061">
    <property type="entry name" value="CheW-like_dom_sf"/>
</dbReference>
<organism evidence="3 4">
    <name type="scientific">Pseudooceanicola sediminis</name>
    <dbReference type="NCBI Taxonomy" id="2211117"/>
    <lineage>
        <taxon>Bacteria</taxon>
        <taxon>Pseudomonadati</taxon>
        <taxon>Pseudomonadota</taxon>
        <taxon>Alphaproteobacteria</taxon>
        <taxon>Rhodobacterales</taxon>
        <taxon>Paracoccaceae</taxon>
        <taxon>Pseudooceanicola</taxon>
    </lineage>
</organism>
<dbReference type="GO" id="GO:0005829">
    <property type="term" value="C:cytosol"/>
    <property type="evidence" value="ECO:0007669"/>
    <property type="project" value="TreeGrafter"/>
</dbReference>
<feature type="region of interest" description="Disordered" evidence="1">
    <location>
        <begin position="156"/>
        <end position="175"/>
    </location>
</feature>
<dbReference type="Gene3D" id="2.40.50.180">
    <property type="entry name" value="CheA-289, Domain 4"/>
    <property type="match status" value="1"/>
</dbReference>
<sequence length="175" mass="18694">MTLRKDATTTDVVTFRLSGEVLAVPASLLREVLEPVDIARVPGAPEFVSSLINVRGTVVPLADLRVPLRMPRDEIGAGARIMVLDLPLEGQDAVVGIYADSVHEVTRLDAATMEAIPTVGSRWPPRFVAYVGRWSGAFVTIPDLPTIFADYLASQQSRPSSGASGAITQSEAEPV</sequence>
<dbReference type="GO" id="GO:0007165">
    <property type="term" value="P:signal transduction"/>
    <property type="evidence" value="ECO:0007669"/>
    <property type="project" value="InterPro"/>
</dbReference>
<protein>
    <submittedName>
        <fullName evidence="3">Chemotaxis protein CheW</fullName>
    </submittedName>
</protein>
<dbReference type="InterPro" id="IPR039315">
    <property type="entry name" value="CheW"/>
</dbReference>
<dbReference type="SMART" id="SM00260">
    <property type="entry name" value="CheW"/>
    <property type="match status" value="1"/>
</dbReference>
<dbReference type="Pfam" id="PF01584">
    <property type="entry name" value="CheW"/>
    <property type="match status" value="1"/>
</dbReference>
<dbReference type="RefSeq" id="WP_119399676.1">
    <property type="nucleotide sequence ID" value="NZ_QWJJ01000012.1"/>
</dbReference>
<evidence type="ECO:0000313" key="4">
    <source>
        <dbReference type="Proteomes" id="UP000265848"/>
    </source>
</evidence>
<dbReference type="Gene3D" id="2.30.30.40">
    <property type="entry name" value="SH3 Domains"/>
    <property type="match status" value="1"/>
</dbReference>
<evidence type="ECO:0000256" key="1">
    <source>
        <dbReference type="SAM" id="MobiDB-lite"/>
    </source>
</evidence>
<dbReference type="GO" id="GO:0006935">
    <property type="term" value="P:chemotaxis"/>
    <property type="evidence" value="ECO:0007669"/>
    <property type="project" value="InterPro"/>
</dbReference>
<dbReference type="AlphaFoldDB" id="A0A399IXW4"/>
<dbReference type="PANTHER" id="PTHR22617">
    <property type="entry name" value="CHEMOTAXIS SENSOR HISTIDINE KINASE-RELATED"/>
    <property type="match status" value="1"/>
</dbReference>
<name>A0A399IXW4_9RHOB</name>
<keyword evidence="4" id="KW-1185">Reference proteome</keyword>
<dbReference type="PROSITE" id="PS50851">
    <property type="entry name" value="CHEW"/>
    <property type="match status" value="1"/>
</dbReference>
<dbReference type="InterPro" id="IPR002545">
    <property type="entry name" value="CheW-lke_dom"/>
</dbReference>
<evidence type="ECO:0000259" key="2">
    <source>
        <dbReference type="PROSITE" id="PS50851"/>
    </source>
</evidence>
<dbReference type="PANTHER" id="PTHR22617:SF23">
    <property type="entry name" value="CHEMOTAXIS PROTEIN CHEW"/>
    <property type="match status" value="1"/>
</dbReference>
<evidence type="ECO:0000313" key="3">
    <source>
        <dbReference type="EMBL" id="RII38023.1"/>
    </source>
</evidence>
<comment type="caution">
    <text evidence="3">The sequence shown here is derived from an EMBL/GenBank/DDBJ whole genome shotgun (WGS) entry which is preliminary data.</text>
</comment>
<dbReference type="OrthoDB" id="9794382at2"/>
<proteinExistence type="predicted"/>
<feature type="domain" description="CheW-like" evidence="2">
    <location>
        <begin position="9"/>
        <end position="153"/>
    </location>
</feature>
<reference evidence="3 4" key="1">
    <citation type="submission" date="2018-08" db="EMBL/GenBank/DDBJ databases">
        <title>Pseudooceanicola sediminis CY03 in the family Rhodobacteracea.</title>
        <authorList>
            <person name="Zhang Y.-J."/>
        </authorList>
    </citation>
    <scope>NUCLEOTIDE SEQUENCE [LARGE SCALE GENOMIC DNA]</scope>
    <source>
        <strain evidence="3 4">CY03</strain>
    </source>
</reference>